<dbReference type="Gene3D" id="1.10.274.100">
    <property type="entry name" value="RNA polymerase Rpb1, domain 3"/>
    <property type="match status" value="1"/>
</dbReference>
<evidence type="ECO:0000256" key="5">
    <source>
        <dbReference type="ARBA" id="ARBA00023163"/>
    </source>
</evidence>
<organism evidence="11 12">
    <name type="scientific">Candidatus Taylorbacteria bacterium RIFCSPHIGHO2_01_FULL_46_22b</name>
    <dbReference type="NCBI Taxonomy" id="1802301"/>
    <lineage>
        <taxon>Bacteria</taxon>
        <taxon>Candidatus Tayloriibacteriota</taxon>
    </lineage>
</organism>
<feature type="binding site" evidence="7">
    <location>
        <position position="68"/>
    </location>
    <ligand>
        <name>Zn(2+)</name>
        <dbReference type="ChEBI" id="CHEBI:29105"/>
        <label>1</label>
    </ligand>
</feature>
<comment type="catalytic activity">
    <reaction evidence="6 7 8">
        <text>RNA(n) + a ribonucleoside 5'-triphosphate = RNA(n+1) + diphosphate</text>
        <dbReference type="Rhea" id="RHEA:21248"/>
        <dbReference type="Rhea" id="RHEA-COMP:14527"/>
        <dbReference type="Rhea" id="RHEA-COMP:17342"/>
        <dbReference type="ChEBI" id="CHEBI:33019"/>
        <dbReference type="ChEBI" id="CHEBI:61557"/>
        <dbReference type="ChEBI" id="CHEBI:140395"/>
        <dbReference type="EC" id="2.7.7.6"/>
    </reaction>
</comment>
<reference evidence="11 12" key="1">
    <citation type="journal article" date="2016" name="Nat. Commun.">
        <title>Thousands of microbial genomes shed light on interconnected biogeochemical processes in an aquifer system.</title>
        <authorList>
            <person name="Anantharaman K."/>
            <person name="Brown C.T."/>
            <person name="Hug L.A."/>
            <person name="Sharon I."/>
            <person name="Castelle C.J."/>
            <person name="Probst A.J."/>
            <person name="Thomas B.C."/>
            <person name="Singh A."/>
            <person name="Wilkins M.J."/>
            <person name="Karaoz U."/>
            <person name="Brodie E.L."/>
            <person name="Williams K.H."/>
            <person name="Hubbard S.S."/>
            <person name="Banfield J.F."/>
        </authorList>
    </citation>
    <scope>NUCLEOTIDE SEQUENCE [LARGE SCALE GENOMIC DNA]</scope>
</reference>
<evidence type="ECO:0000256" key="7">
    <source>
        <dbReference type="HAMAP-Rule" id="MF_01322"/>
    </source>
</evidence>
<feature type="binding site" evidence="7">
    <location>
        <position position="84"/>
    </location>
    <ligand>
        <name>Zn(2+)</name>
        <dbReference type="ChEBI" id="CHEBI:29105"/>
        <label>1</label>
    </ligand>
</feature>
<dbReference type="Gene3D" id="2.40.40.20">
    <property type="match status" value="1"/>
</dbReference>
<comment type="cofactor">
    <cofactor evidence="7">
        <name>Mg(2+)</name>
        <dbReference type="ChEBI" id="CHEBI:18420"/>
    </cofactor>
    <text evidence="7">Binds 1 Mg(2+) ion per subunit.</text>
</comment>
<dbReference type="InterPro" id="IPR038120">
    <property type="entry name" value="Rpb1_funnel_sf"/>
</dbReference>
<dbReference type="SUPFAM" id="SSF64484">
    <property type="entry name" value="beta and beta-prime subunits of DNA dependent RNA-polymerase"/>
    <property type="match status" value="1"/>
</dbReference>
<dbReference type="EC" id="2.7.7.6" evidence="7"/>
<proteinExistence type="inferred from homology"/>
<accession>A0A1G2M4B5</accession>
<dbReference type="InterPro" id="IPR045867">
    <property type="entry name" value="DNA-dir_RpoC_beta_prime"/>
</dbReference>
<comment type="function">
    <text evidence="7 8">DNA-dependent RNA polymerase catalyzes the transcription of DNA into RNA using the four ribonucleoside triphosphates as substrates.</text>
</comment>
<feature type="binding site" evidence="7">
    <location>
        <position position="503"/>
    </location>
    <ligand>
        <name>Mg(2+)</name>
        <dbReference type="ChEBI" id="CHEBI:18420"/>
    </ligand>
</feature>
<dbReference type="GO" id="GO:0003899">
    <property type="term" value="F:DNA-directed RNA polymerase activity"/>
    <property type="evidence" value="ECO:0007669"/>
    <property type="project" value="UniProtKB-UniRule"/>
</dbReference>
<evidence type="ECO:0000256" key="3">
    <source>
        <dbReference type="ARBA" id="ARBA00022695"/>
    </source>
</evidence>
<sequence>MLKNNKKGIPTDFDKITLRVASPDRIREWSYGEVTKPETINYRTQRSEKSGLFDEKIFGPDRDYECYCGKYRGIRYKGIVCEKCGVEITRSIVRRERMGHIELSSPVSHIWFLRSTPSRIGLILGMSVDDLEKVVYFAGYIVTHVSEESRTEILKDLDSEFKAKVKSVQDDKTKEALKEMFQNIKKEIEAIKPGAVLDEVAYHNFSMKYSTLFKAGIGAESIYNLCKELNLETLVKQLEADYDKVSSVERERINKRLSVLRAMIVSGIRPEWMFLTTIPVIPPALRPMVPLDGGRYATSDVNDLYRRVINRNNRLKKLKEINAPEVILRNEKRILQEAVDALIDNSLRHGSSIMSTLNQAQRRPLKSLADNLKGKRGLFRQNLLGKRVDYSGRSVIVVGPELKIHQCGLPKHMALELFRPFVIAKILEREFAYNIRGANRLIDDDVPEVWAILEEVIADKYVLLNRAPTLHRLGIQAFKPVLIEGSAIQVHPLVCTAFNADFDGDQMAVHLPLSQEAQTEAVNIMAADKNILKPGSGDPTVSAKMLDIVLGSFWMTKILPLAAGARARYFESPKSASLAFDFGAINFREPISVIAPDEPRYSQFKGQRFETTVGRITFNQVLPEDYPFLNKEIDRKDMAKIVETIIDRYGIENVPPILDRIKQLGFFYATRSGVTWGIDDIKIPEGKKAIIQKAKIQSEEVQTQYNDGLLSMDERMRKNVEIWHGTKNEVERLIPETLDKNGSVYDMWKSGARGSLSQLTQMAGMKGLIQNTAGETIEFPILSCSKEGLTPIEYFITTHGSRKGLTDTALNTAKAGYLTRKLFVVAQDVVVTEIDCGSKESIIISSVGSTSGVQISIAKHARGRFLAEDLEHNGKTLFKRGALLTKEEARKIEELGITAVKVRSPLGCKTANGICATCYGLDLGKNRLVDLGEAVGTVAAQAIGEPGTQLTMRTFHAGGTASVGGDITQGLPRVEEIFEKRAPKNPAIVSHVDGTISEIKEVGKEKIIVVLADPEHRPKTKKKSTGVVEYSVHYKRMPLVRVGDAVKRGDILTDGSVDIDELFENGGIEKAQNYIISEVTKPYELQGETVSRKHIEVIVRQMFSRKRVKDVGGTSFSIGDMVTASELNIENEAAKEQGNEEAKVLQVVMGITEASLSRRSFLASASFQHTARVLISSAVRGATDHLTGLMENVIIGRLIPAGTGFAGSPKRELIAKVEAQKAVLQQEIEREMQRVERTDTEERNA</sequence>
<keyword evidence="4 7" id="KW-0479">Metal-binding</keyword>
<dbReference type="EMBL" id="MHRF01000004">
    <property type="protein sequence ID" value="OHA18604.1"/>
    <property type="molecule type" value="Genomic_DNA"/>
</dbReference>
<evidence type="ECO:0000313" key="11">
    <source>
        <dbReference type="EMBL" id="OHA18604.1"/>
    </source>
</evidence>
<dbReference type="InterPro" id="IPR042102">
    <property type="entry name" value="RNA_pol_Rpb1_3_sf"/>
</dbReference>
<evidence type="ECO:0000256" key="2">
    <source>
        <dbReference type="ARBA" id="ARBA00022679"/>
    </source>
</evidence>
<dbReference type="CDD" id="cd02655">
    <property type="entry name" value="RNAP_beta'_C"/>
    <property type="match status" value="1"/>
</dbReference>
<dbReference type="Gene3D" id="1.10.132.30">
    <property type="match status" value="1"/>
</dbReference>
<dbReference type="HAMAP" id="MF_01322">
    <property type="entry name" value="RNApol_bact_RpoC"/>
    <property type="match status" value="1"/>
</dbReference>
<dbReference type="InterPro" id="IPR007066">
    <property type="entry name" value="RNA_pol_Rpb1_3"/>
</dbReference>
<dbReference type="InterPro" id="IPR006592">
    <property type="entry name" value="RNA_pol_N"/>
</dbReference>
<dbReference type="Pfam" id="PF04998">
    <property type="entry name" value="RNA_pol_Rpb1_5"/>
    <property type="match status" value="1"/>
</dbReference>
<dbReference type="GO" id="GO:0000287">
    <property type="term" value="F:magnesium ion binding"/>
    <property type="evidence" value="ECO:0007669"/>
    <property type="project" value="UniProtKB-UniRule"/>
</dbReference>
<dbReference type="Gene3D" id="1.10.1790.20">
    <property type="match status" value="1"/>
</dbReference>
<evidence type="ECO:0000256" key="9">
    <source>
        <dbReference type="SAM" id="Coils"/>
    </source>
</evidence>
<comment type="caution">
    <text evidence="11">The sequence shown here is derived from an EMBL/GenBank/DDBJ whole genome shotgun (WGS) entry which is preliminary data.</text>
</comment>
<dbReference type="NCBIfam" id="TIGR02386">
    <property type="entry name" value="rpoC_TIGR"/>
    <property type="match status" value="1"/>
</dbReference>
<feature type="binding site" evidence="7">
    <location>
        <position position="81"/>
    </location>
    <ligand>
        <name>Zn(2+)</name>
        <dbReference type="ChEBI" id="CHEBI:29105"/>
        <label>1</label>
    </ligand>
</feature>
<feature type="coiled-coil region" evidence="9">
    <location>
        <begin position="1214"/>
        <end position="1241"/>
    </location>
</feature>
<dbReference type="InterPro" id="IPR007080">
    <property type="entry name" value="RNA_pol_Rpb1_1"/>
</dbReference>
<feature type="binding site" evidence="7">
    <location>
        <position position="501"/>
    </location>
    <ligand>
        <name>Mg(2+)</name>
        <dbReference type="ChEBI" id="CHEBI:18420"/>
    </ligand>
</feature>
<gene>
    <name evidence="7" type="primary">rpoC</name>
    <name evidence="11" type="ORF">A2664_03120</name>
</gene>
<feature type="binding site" evidence="7">
    <location>
        <position position="918"/>
    </location>
    <ligand>
        <name>Zn(2+)</name>
        <dbReference type="ChEBI" id="CHEBI:29105"/>
        <label>2</label>
    </ligand>
</feature>
<dbReference type="Pfam" id="PF04983">
    <property type="entry name" value="RNA_pol_Rpb1_3"/>
    <property type="match status" value="1"/>
</dbReference>
<name>A0A1G2M4B5_9BACT</name>
<dbReference type="STRING" id="1802301.A2664_03120"/>
<dbReference type="Gene3D" id="1.10.150.390">
    <property type="match status" value="1"/>
</dbReference>
<dbReference type="GO" id="GO:0003677">
    <property type="term" value="F:DNA binding"/>
    <property type="evidence" value="ECO:0007669"/>
    <property type="project" value="UniProtKB-UniRule"/>
</dbReference>
<comment type="cofactor">
    <cofactor evidence="7">
        <name>Zn(2+)</name>
        <dbReference type="ChEBI" id="CHEBI:29105"/>
    </cofactor>
    <text evidence="7">Binds 2 Zn(2+) ions per subunit.</text>
</comment>
<feature type="binding site" evidence="7">
    <location>
        <position position="836"/>
    </location>
    <ligand>
        <name>Zn(2+)</name>
        <dbReference type="ChEBI" id="CHEBI:29105"/>
        <label>2</label>
    </ligand>
</feature>
<evidence type="ECO:0000259" key="10">
    <source>
        <dbReference type="SMART" id="SM00663"/>
    </source>
</evidence>
<dbReference type="InterPro" id="IPR000722">
    <property type="entry name" value="RNA_pol_asu"/>
</dbReference>
<feature type="binding site" evidence="7">
    <location>
        <position position="908"/>
    </location>
    <ligand>
        <name>Zn(2+)</name>
        <dbReference type="ChEBI" id="CHEBI:29105"/>
        <label>2</label>
    </ligand>
</feature>
<evidence type="ECO:0000256" key="6">
    <source>
        <dbReference type="ARBA" id="ARBA00048552"/>
    </source>
</evidence>
<dbReference type="GO" id="GO:0006351">
    <property type="term" value="P:DNA-templated transcription"/>
    <property type="evidence" value="ECO:0007669"/>
    <property type="project" value="UniProtKB-UniRule"/>
</dbReference>
<feature type="binding site" evidence="7">
    <location>
        <position position="66"/>
    </location>
    <ligand>
        <name>Zn(2+)</name>
        <dbReference type="ChEBI" id="CHEBI:29105"/>
        <label>1</label>
    </ligand>
</feature>
<dbReference type="PANTHER" id="PTHR19376:SF54">
    <property type="entry name" value="DNA-DIRECTED RNA POLYMERASE SUBUNIT BETA"/>
    <property type="match status" value="1"/>
</dbReference>
<keyword evidence="7" id="KW-0862">Zinc</keyword>
<comment type="subunit">
    <text evidence="7">The RNAP catalytic core consists of 2 alpha, 1 beta, 1 beta' and 1 omega subunit. When a sigma factor is associated with the core the holoenzyme is formed, which can initiate transcription.</text>
</comment>
<keyword evidence="2 7" id="KW-0808">Transferase</keyword>
<dbReference type="CDD" id="cd01609">
    <property type="entry name" value="RNAP_beta'_N"/>
    <property type="match status" value="1"/>
</dbReference>
<dbReference type="AlphaFoldDB" id="A0A1G2M4B5"/>
<dbReference type="Gene3D" id="4.10.860.120">
    <property type="entry name" value="RNA polymerase II, clamp domain"/>
    <property type="match status" value="1"/>
</dbReference>
<feature type="binding site" evidence="7">
    <location>
        <position position="505"/>
    </location>
    <ligand>
        <name>Mg(2+)</name>
        <dbReference type="ChEBI" id="CHEBI:18420"/>
    </ligand>
</feature>
<dbReference type="InterPro" id="IPR007081">
    <property type="entry name" value="RNA_pol_Rpb1_5"/>
</dbReference>
<feature type="domain" description="RNA polymerase N-terminal" evidence="10">
    <location>
        <begin position="271"/>
        <end position="556"/>
    </location>
</feature>
<evidence type="ECO:0000256" key="4">
    <source>
        <dbReference type="ARBA" id="ARBA00022723"/>
    </source>
</evidence>
<dbReference type="InterPro" id="IPR012754">
    <property type="entry name" value="DNA-dir_RpoC_beta_prime_bact"/>
</dbReference>
<dbReference type="Pfam" id="PF00623">
    <property type="entry name" value="RNA_pol_Rpb1_2"/>
    <property type="match status" value="2"/>
</dbReference>
<keyword evidence="1 7" id="KW-0240">DNA-directed RNA polymerase</keyword>
<keyword evidence="3 7" id="KW-0548">Nucleotidyltransferase</keyword>
<dbReference type="SMART" id="SM00663">
    <property type="entry name" value="RPOLA_N"/>
    <property type="match status" value="1"/>
</dbReference>
<dbReference type="InterPro" id="IPR044893">
    <property type="entry name" value="RNA_pol_Rpb1_clamp_domain"/>
</dbReference>
<dbReference type="GO" id="GO:0008270">
    <property type="term" value="F:zinc ion binding"/>
    <property type="evidence" value="ECO:0007669"/>
    <property type="project" value="UniProtKB-UniRule"/>
</dbReference>
<dbReference type="GO" id="GO:0000428">
    <property type="term" value="C:DNA-directed RNA polymerase complex"/>
    <property type="evidence" value="ECO:0007669"/>
    <property type="project" value="UniProtKB-KW"/>
</dbReference>
<dbReference type="Gene3D" id="2.40.50.100">
    <property type="match status" value="1"/>
</dbReference>
<comment type="similarity">
    <text evidence="7 8">Belongs to the RNA polymerase beta' chain family.</text>
</comment>
<dbReference type="Pfam" id="PF04997">
    <property type="entry name" value="RNA_pol_Rpb1_1"/>
    <property type="match status" value="1"/>
</dbReference>
<keyword evidence="7" id="KW-0460">Magnesium</keyword>
<protein>
    <recommendedName>
        <fullName evidence="7">DNA-directed RNA polymerase subunit beta'</fullName>
        <shortName evidence="7">RNAP subunit beta'</shortName>
        <ecNumber evidence="7">2.7.7.6</ecNumber>
    </recommendedName>
    <alternativeName>
        <fullName evidence="7">RNA polymerase subunit beta'</fullName>
    </alternativeName>
    <alternativeName>
        <fullName evidence="7">Transcriptase subunit beta'</fullName>
    </alternativeName>
</protein>
<evidence type="ECO:0000313" key="12">
    <source>
        <dbReference type="Proteomes" id="UP000178873"/>
    </source>
</evidence>
<dbReference type="Proteomes" id="UP000178873">
    <property type="component" value="Unassembled WGS sequence"/>
</dbReference>
<feature type="binding site" evidence="7">
    <location>
        <position position="915"/>
    </location>
    <ligand>
        <name>Zn(2+)</name>
        <dbReference type="ChEBI" id="CHEBI:29105"/>
        <label>2</label>
    </ligand>
</feature>
<evidence type="ECO:0000256" key="1">
    <source>
        <dbReference type="ARBA" id="ARBA00022478"/>
    </source>
</evidence>
<evidence type="ECO:0000256" key="8">
    <source>
        <dbReference type="RuleBase" id="RU004279"/>
    </source>
</evidence>
<keyword evidence="5 7" id="KW-0804">Transcription</keyword>
<dbReference type="Gene3D" id="1.10.40.90">
    <property type="match status" value="1"/>
</dbReference>
<keyword evidence="9" id="KW-0175">Coiled coil</keyword>
<dbReference type="PANTHER" id="PTHR19376">
    <property type="entry name" value="DNA-DIRECTED RNA POLYMERASE"/>
    <property type="match status" value="1"/>
</dbReference>